<keyword evidence="4" id="KW-0812">Transmembrane</keyword>
<dbReference type="FunFam" id="2.60.40.10:FF:000032">
    <property type="entry name" value="palladin isoform X1"/>
    <property type="match status" value="1"/>
</dbReference>
<dbReference type="FunCoup" id="E9H0Z5">
    <property type="interactions" value="270"/>
</dbReference>
<dbReference type="GO" id="GO:0048812">
    <property type="term" value="P:neuron projection morphogenesis"/>
    <property type="evidence" value="ECO:0007669"/>
    <property type="project" value="UniProtKB-ARBA"/>
</dbReference>
<evidence type="ECO:0000313" key="8">
    <source>
        <dbReference type="Proteomes" id="UP000000305"/>
    </source>
</evidence>
<feature type="domain" description="Fibronectin type-III" evidence="6">
    <location>
        <begin position="784"/>
        <end position="879"/>
    </location>
</feature>
<dbReference type="SMART" id="SM00060">
    <property type="entry name" value="FN3"/>
    <property type="match status" value="3"/>
</dbReference>
<dbReference type="Proteomes" id="UP000000305">
    <property type="component" value="Unassembled WGS sequence"/>
</dbReference>
<evidence type="ECO:0000256" key="4">
    <source>
        <dbReference type="SAM" id="Phobius"/>
    </source>
</evidence>
<evidence type="ECO:0000256" key="1">
    <source>
        <dbReference type="ARBA" id="ARBA00022737"/>
    </source>
</evidence>
<dbReference type="SUPFAM" id="SSF49265">
    <property type="entry name" value="Fibronectin type III"/>
    <property type="match status" value="2"/>
</dbReference>
<dbReference type="PROSITE" id="PS50853">
    <property type="entry name" value="FN3"/>
    <property type="match status" value="3"/>
</dbReference>
<dbReference type="KEGG" id="dpx:DAPPUDRAFT_56955"/>
<dbReference type="SMART" id="SM00406">
    <property type="entry name" value="IGv"/>
    <property type="match status" value="3"/>
</dbReference>
<dbReference type="Pfam" id="PF13927">
    <property type="entry name" value="Ig_3"/>
    <property type="match status" value="2"/>
</dbReference>
<keyword evidence="8" id="KW-1185">Reference proteome</keyword>
<dbReference type="InterPro" id="IPR036116">
    <property type="entry name" value="FN3_sf"/>
</dbReference>
<feature type="domain" description="Ig-like" evidence="5">
    <location>
        <begin position="4"/>
        <end position="110"/>
    </location>
</feature>
<keyword evidence="3" id="KW-0393">Immunoglobulin domain</keyword>
<evidence type="ECO:0000259" key="6">
    <source>
        <dbReference type="PROSITE" id="PS50853"/>
    </source>
</evidence>
<name>E9H0Z5_DAPPU</name>
<dbReference type="Gene3D" id="2.60.40.10">
    <property type="entry name" value="Immunoglobulins"/>
    <property type="match status" value="8"/>
</dbReference>
<protein>
    <submittedName>
        <fullName evidence="7">Uncharacterized protein</fullName>
    </submittedName>
</protein>
<dbReference type="InterPro" id="IPR013783">
    <property type="entry name" value="Ig-like_fold"/>
</dbReference>
<dbReference type="Pfam" id="PF07679">
    <property type="entry name" value="I-set"/>
    <property type="match status" value="2"/>
</dbReference>
<feature type="non-terminal residue" evidence="7">
    <location>
        <position position="1"/>
    </location>
</feature>
<evidence type="ECO:0000256" key="3">
    <source>
        <dbReference type="ARBA" id="ARBA00023319"/>
    </source>
</evidence>
<dbReference type="eggNOG" id="KOG4222">
    <property type="taxonomic scope" value="Eukaryota"/>
</dbReference>
<accession>E9H0Z5</accession>
<dbReference type="Pfam" id="PF00041">
    <property type="entry name" value="fn3"/>
    <property type="match status" value="2"/>
</dbReference>
<dbReference type="OrthoDB" id="428111at2759"/>
<dbReference type="PANTHER" id="PTHR10075:SF103">
    <property type="entry name" value="ROUNDABOUT HOMOLOG 4"/>
    <property type="match status" value="1"/>
</dbReference>
<organism evidence="7 8">
    <name type="scientific">Daphnia pulex</name>
    <name type="common">Water flea</name>
    <dbReference type="NCBI Taxonomy" id="6669"/>
    <lineage>
        <taxon>Eukaryota</taxon>
        <taxon>Metazoa</taxon>
        <taxon>Ecdysozoa</taxon>
        <taxon>Arthropoda</taxon>
        <taxon>Crustacea</taxon>
        <taxon>Branchiopoda</taxon>
        <taxon>Diplostraca</taxon>
        <taxon>Cladocera</taxon>
        <taxon>Anomopoda</taxon>
        <taxon>Daphniidae</taxon>
        <taxon>Daphnia</taxon>
    </lineage>
</organism>
<dbReference type="InterPro" id="IPR003961">
    <property type="entry name" value="FN3_dom"/>
</dbReference>
<feature type="domain" description="Ig-like" evidence="5">
    <location>
        <begin position="218"/>
        <end position="307"/>
    </location>
</feature>
<dbReference type="PhylomeDB" id="E9H0Z5"/>
<keyword evidence="4" id="KW-1133">Transmembrane helix</keyword>
<keyword evidence="1" id="KW-0677">Repeat</keyword>
<evidence type="ECO:0000259" key="5">
    <source>
        <dbReference type="PROSITE" id="PS50835"/>
    </source>
</evidence>
<dbReference type="AlphaFoldDB" id="E9H0Z5"/>
<dbReference type="InterPro" id="IPR003599">
    <property type="entry name" value="Ig_sub"/>
</dbReference>
<dbReference type="SUPFAM" id="SSF48726">
    <property type="entry name" value="Immunoglobulin"/>
    <property type="match status" value="5"/>
</dbReference>
<gene>
    <name evidence="7" type="ORF">DAPPUDRAFT_56955</name>
</gene>
<dbReference type="CDD" id="cd00063">
    <property type="entry name" value="FN3"/>
    <property type="match status" value="3"/>
</dbReference>
<dbReference type="InterPro" id="IPR003598">
    <property type="entry name" value="Ig_sub2"/>
</dbReference>
<dbReference type="InterPro" id="IPR013106">
    <property type="entry name" value="Ig_V-set"/>
</dbReference>
<proteinExistence type="predicted"/>
<dbReference type="SMART" id="SM00409">
    <property type="entry name" value="IG"/>
    <property type="match status" value="5"/>
</dbReference>
<feature type="domain" description="Ig-like" evidence="5">
    <location>
        <begin position="326"/>
        <end position="412"/>
    </location>
</feature>
<feature type="domain" description="Fibronectin type-III" evidence="6">
    <location>
        <begin position="673"/>
        <end position="779"/>
    </location>
</feature>
<keyword evidence="4" id="KW-0472">Membrane</keyword>
<dbReference type="SMART" id="SM00408">
    <property type="entry name" value="IGc2"/>
    <property type="match status" value="5"/>
</dbReference>
<keyword evidence="2" id="KW-1015">Disulfide bond</keyword>
<feature type="transmembrane region" description="Helical" evidence="4">
    <location>
        <begin position="925"/>
        <end position="947"/>
    </location>
</feature>
<dbReference type="EMBL" id="GL732582">
    <property type="protein sequence ID" value="EFX74615.1"/>
    <property type="molecule type" value="Genomic_DNA"/>
</dbReference>
<dbReference type="STRING" id="6669.E9H0Z5"/>
<sequence length="950" mass="103074">MRSPRITEHPTDMTVARNDPVTLKCSADGSPAPTIEWYRDGELIVSSNGQQQQHSKSGGGGGNSHRVMLPGGDLFFFRVVHGRKESDAGLYWCLARNPQGSSRSRNATLTVAYLHPEFRTVPLATRGILGEPATLECEPPRGHPEPQVRWKKNGQPLDNLAVGLPQRDHSSRIRMDENGNLIFAKLMSSDEGRYQCSAQNVVATRETAAVLLSVHVRPVIVRPPQDTTALLGGEVSLECGITGDPPPHVEWRRQDGAKIPLNRIRPASNDQTRTSLRLERLVASDAGRYVCEVENSVGSSSASAQLAILIPVCIHEYFIPPAEFMNQSVFLDCPVHGSPAPLVFWQREGQGRDGAGSNVELLTSDSSGPSARWNVFRNGTLVINRLRREDAGGLWCGAVSEAGGLVARTRLEIVTVSAPPPPVIEVGPANQTLPLGSPASLACSTTEPSSQNLPLRWWKDGAPLALSVRMTQSGETGMLRIEDLQPSDAGIYTCWIGSGDQSAAWTASLTVASQSNSNVAFSRSPSDPMALPGSPSQPRLLHKTANSLTVGWQSGSRMGASPLLGYTVEIFSSGDPDSNQENSWTWAGPTIPNQRSWRIITRRLKADQLVLTDLQPTTSYAVLVRAENSHGLSLPSPVSPWFTTLPSGGSVGSGGGGLQELEEGRQRLSSSLAWLRLEPVRPLNATTVRLSWRWLDGADGSEPTESAFEGLHIWYRPIRSSRSGSEEDQIHQERSSASTSTYTLANLLPSTRYLFFLVPFYRNIDGRPSNSQTLTTLEAAPEGPPRDLIVRQLNSSSCLVKWSEPSHNQRNGIITGYQIYVFMDDSETLLANMTLPPTPTSVIIGNLVAGSSYSIRAAAWTLAGVGPASEPASFSMEVLSFQQHPQVPALHDDLDSDLDDPFTRFDSGNRPPSGEVTTQMVKETWFILAIGGVLLATLCLLVAALIVRRR</sequence>
<feature type="domain" description="Fibronectin type-III" evidence="6">
    <location>
        <begin position="534"/>
        <end position="647"/>
    </location>
</feature>
<evidence type="ECO:0000256" key="2">
    <source>
        <dbReference type="ARBA" id="ARBA00023157"/>
    </source>
</evidence>
<dbReference type="OMA" id="QDTLEKH"/>
<dbReference type="InParanoid" id="E9H0Z5"/>
<feature type="domain" description="Ig-like" evidence="5">
    <location>
        <begin position="116"/>
        <end position="213"/>
    </location>
</feature>
<dbReference type="InterPro" id="IPR013098">
    <property type="entry name" value="Ig_I-set"/>
</dbReference>
<evidence type="ECO:0000313" key="7">
    <source>
        <dbReference type="EMBL" id="EFX74615.1"/>
    </source>
</evidence>
<dbReference type="HOGENOM" id="CLU_003227_2_0_1"/>
<reference evidence="7 8" key="1">
    <citation type="journal article" date="2011" name="Science">
        <title>The ecoresponsive genome of Daphnia pulex.</title>
        <authorList>
            <person name="Colbourne J.K."/>
            <person name="Pfrender M.E."/>
            <person name="Gilbert D."/>
            <person name="Thomas W.K."/>
            <person name="Tucker A."/>
            <person name="Oakley T.H."/>
            <person name="Tokishita S."/>
            <person name="Aerts A."/>
            <person name="Arnold G.J."/>
            <person name="Basu M.K."/>
            <person name="Bauer D.J."/>
            <person name="Caceres C.E."/>
            <person name="Carmel L."/>
            <person name="Casola C."/>
            <person name="Choi J.H."/>
            <person name="Detter J.C."/>
            <person name="Dong Q."/>
            <person name="Dusheyko S."/>
            <person name="Eads B.D."/>
            <person name="Frohlich T."/>
            <person name="Geiler-Samerotte K.A."/>
            <person name="Gerlach D."/>
            <person name="Hatcher P."/>
            <person name="Jogdeo S."/>
            <person name="Krijgsveld J."/>
            <person name="Kriventseva E.V."/>
            <person name="Kultz D."/>
            <person name="Laforsch C."/>
            <person name="Lindquist E."/>
            <person name="Lopez J."/>
            <person name="Manak J.R."/>
            <person name="Muller J."/>
            <person name="Pangilinan J."/>
            <person name="Patwardhan R.P."/>
            <person name="Pitluck S."/>
            <person name="Pritham E.J."/>
            <person name="Rechtsteiner A."/>
            <person name="Rho M."/>
            <person name="Rogozin I.B."/>
            <person name="Sakarya O."/>
            <person name="Salamov A."/>
            <person name="Schaack S."/>
            <person name="Shapiro H."/>
            <person name="Shiga Y."/>
            <person name="Skalitzky C."/>
            <person name="Smith Z."/>
            <person name="Souvorov A."/>
            <person name="Sung W."/>
            <person name="Tang Z."/>
            <person name="Tsuchiya D."/>
            <person name="Tu H."/>
            <person name="Vos H."/>
            <person name="Wang M."/>
            <person name="Wolf Y.I."/>
            <person name="Yamagata H."/>
            <person name="Yamada T."/>
            <person name="Ye Y."/>
            <person name="Shaw J.R."/>
            <person name="Andrews J."/>
            <person name="Crease T.J."/>
            <person name="Tang H."/>
            <person name="Lucas S.M."/>
            <person name="Robertson H.M."/>
            <person name="Bork P."/>
            <person name="Koonin E.V."/>
            <person name="Zdobnov E.M."/>
            <person name="Grigoriev I.V."/>
            <person name="Lynch M."/>
            <person name="Boore J.L."/>
        </authorList>
    </citation>
    <scope>NUCLEOTIDE SEQUENCE [LARGE SCALE GENOMIC DNA]</scope>
</reference>
<dbReference type="FunFam" id="2.60.40.10:FF:001149">
    <property type="entry name" value="Turtle, isoform H"/>
    <property type="match status" value="1"/>
</dbReference>
<dbReference type="InterPro" id="IPR007110">
    <property type="entry name" value="Ig-like_dom"/>
</dbReference>
<dbReference type="PANTHER" id="PTHR10075">
    <property type="entry name" value="BASIGIN RELATED"/>
    <property type="match status" value="1"/>
</dbReference>
<dbReference type="PROSITE" id="PS50835">
    <property type="entry name" value="IG_LIKE"/>
    <property type="match status" value="5"/>
</dbReference>
<dbReference type="InterPro" id="IPR036179">
    <property type="entry name" value="Ig-like_dom_sf"/>
</dbReference>
<feature type="domain" description="Ig-like" evidence="5">
    <location>
        <begin position="421"/>
        <end position="510"/>
    </location>
</feature>